<feature type="region of interest" description="Disordered" evidence="1">
    <location>
        <begin position="780"/>
        <end position="807"/>
    </location>
</feature>
<sequence>MIRATHLTSGKGGKGSPAAVAKYARNERDEERAVGYYEHGAQSEWLGRGAEMAGLRGEVQQADMVRVLSGTAPDGSDISSRGGQTEESRRFGEELTISAPKSVSIMAVEDRRIVAAHQAAVREAIAYVEKEMVYARRGKGGVETEFTGNLLAGRFTHEDSRPDTETGRVAPHLHDHVVIANMTRREDGQWVALKLDWGHENEKKLAADAIYKASLAKNLEALGYEIERGKGHDFEIQGITREQIEHFSPRSEAIKAEIGGERSGVSAKEREAVQNKTRLRKKEELSATAQRFAWRQELREAGVPAAALREAAERRAAGLERDTMTPEMAVQSAIRHLSERDTTFSKDQLRQAALAAGLGSVGIEDVDRAIEARVGGLLDAGKAKGLRAEQFTTKAASLREAEILARAREGKGQAEAIIGKVSKAPESGDLPSFTSKEIQDGRRTAVAVPNTQEARPLTGHLLQGLSQRHLDAEQVGQNRGVLPGDAGTGRQRDGTLRRDVHGPEPAIGAVAAIIEAREKAQGFAFSQGQRAAVELALTSEDRHIGIVGAAGAGKTTSMALIVEEYKKAGYEVIGVAPSAAAARELESAGCDRTQTLASALLEKRDPEDKKPRLYVLDEAGMVSAKDFDAFYRKADTEGARTLSVGDPRQLQSVEAGTAFKQLLESRSIEHVRIDEIQRQKDPALREIAQAFARGDAERGVELAKPYMRQVEKGALVNTAADAYLSLSPEEREKTLLLVGTNKTRQEINEKVREGLVKEGTLGDRGVTVTALDKMDLTKEQAKRSENYRDEKQVVVSIREKGEDGKSR</sequence>
<dbReference type="NCBIfam" id="NF041492">
    <property type="entry name" value="MobF"/>
    <property type="match status" value="1"/>
</dbReference>
<proteinExistence type="predicted"/>
<comment type="caution">
    <text evidence="3">The sequence shown here is derived from an EMBL/GenBank/DDBJ whole genome shotgun (WGS) entry which is preliminary data.</text>
</comment>
<dbReference type="InterPro" id="IPR014862">
    <property type="entry name" value="TrwC"/>
</dbReference>
<gene>
    <name evidence="3" type="ORF">BAE30_07940</name>
</gene>
<dbReference type="InterPro" id="IPR027417">
    <property type="entry name" value="P-loop_NTPase"/>
</dbReference>
<name>A0A1E7YVP0_9PROT</name>
<dbReference type="AlphaFoldDB" id="A0A1E7YVP0"/>
<dbReference type="SUPFAM" id="SSF55464">
    <property type="entry name" value="Origin of replication-binding domain, RBD-like"/>
    <property type="match status" value="1"/>
</dbReference>
<feature type="non-terminal residue" evidence="3">
    <location>
        <position position="807"/>
    </location>
</feature>
<dbReference type="EMBL" id="LZYH01000522">
    <property type="protein sequence ID" value="OFC60513.1"/>
    <property type="molecule type" value="Genomic_DNA"/>
</dbReference>
<dbReference type="SMART" id="SM00382">
    <property type="entry name" value="AAA"/>
    <property type="match status" value="1"/>
</dbReference>
<reference evidence="3 4" key="1">
    <citation type="submission" date="2016-06" db="EMBL/GenBank/DDBJ databases">
        <title>Gene turnover analysis identifies the evolutionary adaptation of the extremophile Acidithiobacillus caldus.</title>
        <authorList>
            <person name="Zhang X."/>
        </authorList>
    </citation>
    <scope>NUCLEOTIDE SEQUENCE [LARGE SCALE GENOMIC DNA]</scope>
    <source>
        <strain evidence="3 4">S1</strain>
    </source>
</reference>
<evidence type="ECO:0000313" key="3">
    <source>
        <dbReference type="EMBL" id="OFC60513.1"/>
    </source>
</evidence>
<dbReference type="Pfam" id="PF13604">
    <property type="entry name" value="AAA_30"/>
    <property type="match status" value="1"/>
</dbReference>
<dbReference type="Pfam" id="PF08751">
    <property type="entry name" value="TrwC"/>
    <property type="match status" value="1"/>
</dbReference>
<protein>
    <recommendedName>
        <fullName evidence="2">AAA+ ATPase domain-containing protein</fullName>
    </recommendedName>
</protein>
<dbReference type="SUPFAM" id="SSF52540">
    <property type="entry name" value="P-loop containing nucleoside triphosphate hydrolases"/>
    <property type="match status" value="2"/>
</dbReference>
<dbReference type="InterPro" id="IPR003593">
    <property type="entry name" value="AAA+_ATPase"/>
</dbReference>
<dbReference type="NCBIfam" id="TIGR02686">
    <property type="entry name" value="relax_trwC"/>
    <property type="match status" value="1"/>
</dbReference>
<dbReference type="CDD" id="cd17933">
    <property type="entry name" value="DEXSc_RecD-like"/>
    <property type="match status" value="1"/>
</dbReference>
<feature type="region of interest" description="Disordered" evidence="1">
    <location>
        <begin position="478"/>
        <end position="502"/>
    </location>
</feature>
<accession>A0A1E7YVP0</accession>
<organism evidence="3 4">
    <name type="scientific">Acidithiobacillus caldus</name>
    <dbReference type="NCBI Taxonomy" id="33059"/>
    <lineage>
        <taxon>Bacteria</taxon>
        <taxon>Pseudomonadati</taxon>
        <taxon>Pseudomonadota</taxon>
        <taxon>Acidithiobacillia</taxon>
        <taxon>Acidithiobacillales</taxon>
        <taxon>Acidithiobacillaceae</taxon>
        <taxon>Acidithiobacillus</taxon>
    </lineage>
</organism>
<evidence type="ECO:0000259" key="2">
    <source>
        <dbReference type="SMART" id="SM00382"/>
    </source>
</evidence>
<evidence type="ECO:0000313" key="4">
    <source>
        <dbReference type="Proteomes" id="UP000175707"/>
    </source>
</evidence>
<feature type="domain" description="AAA+ ATPase" evidence="2">
    <location>
        <begin position="540"/>
        <end position="775"/>
    </location>
</feature>
<feature type="region of interest" description="Disordered" evidence="1">
    <location>
        <begin position="70"/>
        <end position="90"/>
    </location>
</feature>
<dbReference type="Proteomes" id="UP000175707">
    <property type="component" value="Unassembled WGS sequence"/>
</dbReference>
<dbReference type="Gene3D" id="3.40.50.300">
    <property type="entry name" value="P-loop containing nucleotide triphosphate hydrolases"/>
    <property type="match status" value="1"/>
</dbReference>
<feature type="compositionally biased region" description="Basic and acidic residues" evidence="1">
    <location>
        <begin position="490"/>
        <end position="502"/>
    </location>
</feature>
<dbReference type="InterPro" id="IPR014059">
    <property type="entry name" value="TraI/TrwC_relax"/>
</dbReference>
<evidence type="ECO:0000256" key="1">
    <source>
        <dbReference type="SAM" id="MobiDB-lite"/>
    </source>
</evidence>